<feature type="transmembrane region" description="Helical" evidence="11">
    <location>
        <begin position="376"/>
        <end position="399"/>
    </location>
</feature>
<dbReference type="SMART" id="SM00228">
    <property type="entry name" value="PDZ"/>
    <property type="match status" value="1"/>
</dbReference>
<dbReference type="CDD" id="cd06163">
    <property type="entry name" value="S2P-M50_PDZ_RseP-like"/>
    <property type="match status" value="1"/>
</dbReference>
<dbReference type="EMBL" id="FNAY01000008">
    <property type="protein sequence ID" value="SDF23929.1"/>
    <property type="molecule type" value="Genomic_DNA"/>
</dbReference>
<dbReference type="GO" id="GO:0046872">
    <property type="term" value="F:metal ion binding"/>
    <property type="evidence" value="ECO:0007669"/>
    <property type="project" value="UniProtKB-KW"/>
</dbReference>
<reference evidence="13" key="1">
    <citation type="submission" date="2016-10" db="EMBL/GenBank/DDBJ databases">
        <authorList>
            <person name="de Groot N.N."/>
        </authorList>
    </citation>
    <scope>NUCLEOTIDE SEQUENCE [LARGE SCALE GENOMIC DNA]</scope>
    <source>
        <strain evidence="13">DSM 938</strain>
    </source>
</reference>
<organism evidence="13">
    <name type="scientific">Rhodobacter capsulatus</name>
    <name type="common">Rhodopseudomonas capsulata</name>
    <dbReference type="NCBI Taxonomy" id="1061"/>
    <lineage>
        <taxon>Bacteria</taxon>
        <taxon>Pseudomonadati</taxon>
        <taxon>Pseudomonadota</taxon>
        <taxon>Alphaproteobacteria</taxon>
        <taxon>Rhodobacterales</taxon>
        <taxon>Rhodobacter group</taxon>
        <taxon>Rhodobacter</taxon>
    </lineage>
</organism>
<evidence type="ECO:0000256" key="4">
    <source>
        <dbReference type="ARBA" id="ARBA00022670"/>
    </source>
</evidence>
<dbReference type="GO" id="GO:0006508">
    <property type="term" value="P:proteolysis"/>
    <property type="evidence" value="ECO:0007669"/>
    <property type="project" value="UniProtKB-KW"/>
</dbReference>
<gene>
    <name evidence="13" type="ORF">SAMN04244550_01923</name>
</gene>
<feature type="domain" description="PDZ" evidence="12">
    <location>
        <begin position="200"/>
        <end position="270"/>
    </location>
</feature>
<dbReference type="Gene3D" id="2.30.42.10">
    <property type="match status" value="1"/>
</dbReference>
<evidence type="ECO:0000256" key="2">
    <source>
        <dbReference type="ARBA" id="ARBA00004141"/>
    </source>
</evidence>
<dbReference type="InterPro" id="IPR004387">
    <property type="entry name" value="Pept_M50_Zn"/>
</dbReference>
<feature type="transmembrane region" description="Helical" evidence="11">
    <location>
        <begin position="111"/>
        <end position="139"/>
    </location>
</feature>
<proteinExistence type="inferred from homology"/>
<comment type="cofactor">
    <cofactor evidence="1 11">
        <name>Zn(2+)</name>
        <dbReference type="ChEBI" id="CHEBI:29105"/>
    </cofactor>
</comment>
<keyword evidence="11" id="KW-0479">Metal-binding</keyword>
<feature type="transmembrane region" description="Helical" evidence="11">
    <location>
        <begin position="6"/>
        <end position="27"/>
    </location>
</feature>
<comment type="subcellular location">
    <subcellularLocation>
        <location evidence="2">Membrane</location>
        <topology evidence="2">Multi-pass membrane protein</topology>
    </subcellularLocation>
</comment>
<dbReference type="EC" id="3.4.24.-" evidence="11"/>
<keyword evidence="10 11" id="KW-0472">Membrane</keyword>
<protein>
    <recommendedName>
        <fullName evidence="11">Zinc metalloprotease</fullName>
        <ecNumber evidence="11">3.4.24.-</ecNumber>
    </recommendedName>
</protein>
<evidence type="ECO:0000256" key="8">
    <source>
        <dbReference type="ARBA" id="ARBA00022989"/>
    </source>
</evidence>
<sequence length="446" mass="46948">MDFLPDLVSMLQTVLAFVVALSIIVTVHEYGHYIVGRLCGIKAEAFSIGFGPKLISRVDKHGTVWKISLFPLGGYVKFLGDANATSAGVDEETMARLNAEERRHSMHGAPLWARAATVAAGPVFNFILSILVFAGAMAWEGKPAVPPQVAELVALPGGSGDLRPGDRLLAIEGVALPDYDRLREVTTPEKPFLSYRVLREGTDLVVEGPQLAPPRAAQVLPQSAADAAGIRMGDVITAIDGQPIWRFEDLVAKVGAGKGAPLTLDLWRPAEEDSGGSTLSVTLTPKIVDMPRPDGSFVSDYKIGLIAGPGFSPVTEAIGPVEALTGGAKQTWAAITASVSAIQHIVLGKISSCNLRGAIGIAEGSGAAAKAGVADFIWFIAMLSTAVGFLNLFPIPVLDGGHLMFHLWEGVTGKPPSDRVMSLMVSVGLALVLALMAFGLWNDLVC</sequence>
<dbReference type="NCBIfam" id="TIGR00054">
    <property type="entry name" value="RIP metalloprotease RseP"/>
    <property type="match status" value="1"/>
</dbReference>
<dbReference type="InterPro" id="IPR041489">
    <property type="entry name" value="PDZ_6"/>
</dbReference>
<dbReference type="InterPro" id="IPR001478">
    <property type="entry name" value="PDZ"/>
</dbReference>
<feature type="transmembrane region" description="Helical" evidence="11">
    <location>
        <begin position="420"/>
        <end position="441"/>
    </location>
</feature>
<dbReference type="Pfam" id="PF02163">
    <property type="entry name" value="Peptidase_M50"/>
    <property type="match status" value="1"/>
</dbReference>
<dbReference type="SUPFAM" id="SSF50156">
    <property type="entry name" value="PDZ domain-like"/>
    <property type="match status" value="2"/>
</dbReference>
<evidence type="ECO:0000313" key="13">
    <source>
        <dbReference type="EMBL" id="SDF23929.1"/>
    </source>
</evidence>
<dbReference type="Proteomes" id="UP000183812">
    <property type="component" value="Unassembled WGS sequence"/>
</dbReference>
<accession>A0A1G7JHG3</accession>
<keyword evidence="4 13" id="KW-0645">Protease</keyword>
<dbReference type="RefSeq" id="WP_081348862.1">
    <property type="nucleotide sequence ID" value="NZ_CP119563.1"/>
</dbReference>
<keyword evidence="9 11" id="KW-0482">Metalloprotease</keyword>
<evidence type="ECO:0000256" key="1">
    <source>
        <dbReference type="ARBA" id="ARBA00001947"/>
    </source>
</evidence>
<evidence type="ECO:0000256" key="5">
    <source>
        <dbReference type="ARBA" id="ARBA00022692"/>
    </source>
</evidence>
<evidence type="ECO:0000256" key="7">
    <source>
        <dbReference type="ARBA" id="ARBA00022833"/>
    </source>
</evidence>
<dbReference type="GO" id="GO:0016020">
    <property type="term" value="C:membrane"/>
    <property type="evidence" value="ECO:0007669"/>
    <property type="project" value="UniProtKB-SubCell"/>
</dbReference>
<dbReference type="Pfam" id="PF17820">
    <property type="entry name" value="PDZ_6"/>
    <property type="match status" value="1"/>
</dbReference>
<evidence type="ECO:0000256" key="10">
    <source>
        <dbReference type="ARBA" id="ARBA00023136"/>
    </source>
</evidence>
<keyword evidence="8 11" id="KW-1133">Transmembrane helix</keyword>
<name>A0A1G7JHG3_RHOCA</name>
<keyword evidence="7 11" id="KW-0862">Zinc</keyword>
<comment type="similarity">
    <text evidence="3 11">Belongs to the peptidase M50B family.</text>
</comment>
<keyword evidence="5 11" id="KW-0812">Transmembrane</keyword>
<evidence type="ECO:0000256" key="11">
    <source>
        <dbReference type="RuleBase" id="RU362031"/>
    </source>
</evidence>
<dbReference type="PANTHER" id="PTHR42837">
    <property type="entry name" value="REGULATOR OF SIGMA-E PROTEASE RSEP"/>
    <property type="match status" value="1"/>
</dbReference>
<dbReference type="OrthoDB" id="9782003at2"/>
<dbReference type="InterPro" id="IPR036034">
    <property type="entry name" value="PDZ_sf"/>
</dbReference>
<evidence type="ECO:0000256" key="9">
    <source>
        <dbReference type="ARBA" id="ARBA00023049"/>
    </source>
</evidence>
<evidence type="ECO:0000256" key="6">
    <source>
        <dbReference type="ARBA" id="ARBA00022801"/>
    </source>
</evidence>
<evidence type="ECO:0000256" key="3">
    <source>
        <dbReference type="ARBA" id="ARBA00007931"/>
    </source>
</evidence>
<keyword evidence="6 11" id="KW-0378">Hydrolase</keyword>
<dbReference type="GO" id="GO:0004222">
    <property type="term" value="F:metalloendopeptidase activity"/>
    <property type="evidence" value="ECO:0007669"/>
    <property type="project" value="InterPro"/>
</dbReference>
<dbReference type="PANTHER" id="PTHR42837:SF2">
    <property type="entry name" value="MEMBRANE METALLOPROTEASE ARASP2, CHLOROPLASTIC-RELATED"/>
    <property type="match status" value="1"/>
</dbReference>
<evidence type="ECO:0000259" key="12">
    <source>
        <dbReference type="SMART" id="SM00228"/>
    </source>
</evidence>
<dbReference type="InterPro" id="IPR008915">
    <property type="entry name" value="Peptidase_M50"/>
</dbReference>
<dbReference type="AlphaFoldDB" id="A0A1G7JHG3"/>